<comment type="similarity">
    <text evidence="5">Belongs to the ATP-dependent AMP-binding enzyme family. MenE subfamily.</text>
</comment>
<keyword evidence="2 5" id="KW-0436">Ligase</keyword>
<feature type="domain" description="AMP-dependent synthetase/ligase" evidence="6">
    <location>
        <begin position="14"/>
        <end position="358"/>
    </location>
</feature>
<comment type="pathway">
    <text evidence="5">Quinol/quinone metabolism; 1,4-dihydroxy-2-naphthoate biosynthesis; 1,4-dihydroxy-2-naphthoate from chorismate: step 5/7.</text>
</comment>
<dbReference type="PROSITE" id="PS00455">
    <property type="entry name" value="AMP_BINDING"/>
    <property type="match status" value="1"/>
</dbReference>
<evidence type="ECO:0000259" key="6">
    <source>
        <dbReference type="Pfam" id="PF00501"/>
    </source>
</evidence>
<feature type="domain" description="AMP-binding enzyme C-terminal" evidence="7">
    <location>
        <begin position="408"/>
        <end position="483"/>
    </location>
</feature>
<dbReference type="InterPro" id="IPR025110">
    <property type="entry name" value="AMP-bd_C"/>
</dbReference>
<dbReference type="PANTHER" id="PTHR43201:SF5">
    <property type="entry name" value="MEDIUM-CHAIN ACYL-COA LIGASE ACSF2, MITOCHONDRIAL"/>
    <property type="match status" value="1"/>
</dbReference>
<dbReference type="STRING" id="1069536.SINU_09980"/>
<proteinExistence type="inferred from homology"/>
<dbReference type="InterPro" id="IPR045851">
    <property type="entry name" value="AMP-bd_C_sf"/>
</dbReference>
<keyword evidence="4 5" id="KW-0067">ATP-binding</keyword>
<dbReference type="InterPro" id="IPR020845">
    <property type="entry name" value="AMP-binding_CS"/>
</dbReference>
<dbReference type="Pfam" id="PF13193">
    <property type="entry name" value="AMP-binding_C"/>
    <property type="match status" value="1"/>
</dbReference>
<dbReference type="GO" id="GO:0031956">
    <property type="term" value="F:medium-chain fatty acid-CoA ligase activity"/>
    <property type="evidence" value="ECO:0007669"/>
    <property type="project" value="TreeGrafter"/>
</dbReference>
<evidence type="ECO:0000256" key="3">
    <source>
        <dbReference type="ARBA" id="ARBA00022741"/>
    </source>
</evidence>
<comment type="catalytic activity">
    <reaction evidence="5">
        <text>2-succinylbenzoate + ATP + CoA = 2-succinylbenzoyl-CoA + AMP + diphosphate</text>
        <dbReference type="Rhea" id="RHEA:17009"/>
        <dbReference type="ChEBI" id="CHEBI:18325"/>
        <dbReference type="ChEBI" id="CHEBI:30616"/>
        <dbReference type="ChEBI" id="CHEBI:33019"/>
        <dbReference type="ChEBI" id="CHEBI:57287"/>
        <dbReference type="ChEBI" id="CHEBI:57364"/>
        <dbReference type="ChEBI" id="CHEBI:456215"/>
        <dbReference type="EC" id="6.2.1.26"/>
    </reaction>
</comment>
<dbReference type="NCBIfam" id="NF002966">
    <property type="entry name" value="PRK03640.1"/>
    <property type="match status" value="1"/>
</dbReference>
<dbReference type="EMBL" id="AFVQ02000132">
    <property type="protein sequence ID" value="KLI02083.1"/>
    <property type="molecule type" value="Genomic_DNA"/>
</dbReference>
<evidence type="ECO:0000313" key="9">
    <source>
        <dbReference type="Proteomes" id="UP000035553"/>
    </source>
</evidence>
<dbReference type="NCBIfam" id="TIGR01923">
    <property type="entry name" value="menE"/>
    <property type="match status" value="1"/>
</dbReference>
<keyword evidence="1 5" id="KW-0474">Menaquinone biosynthesis</keyword>
<evidence type="ECO:0000256" key="2">
    <source>
        <dbReference type="ARBA" id="ARBA00022598"/>
    </source>
</evidence>
<evidence type="ECO:0000256" key="4">
    <source>
        <dbReference type="ARBA" id="ARBA00022840"/>
    </source>
</evidence>
<sequence>MSSDAYPSMPQWLRQRALLTPDRLAMETAHEELSFKQLYARARQAAGGLRDAGVCCGDHVASLQGNTLDCAVTVYALMLLGAVMVPLNTRLSPMELAGQINESSSRILISDRDNAATADQAVTGADCAIIDVAALTQTAALFDDHEAEIRLTDPCTVIFTSGTTGRPKGVVLTYGNHWWNANGSLINLGLQQSDMWLCCVPLFHVSGLSILMKSIIYGMPVYLMKKFDPEQVNQLLMNGKATHISVVASMLRRMMAITGPNSYPSSLRCILLGGGPVPTALLQSCLDQQMPIYQTYGMSETASQAVTLPPEYMRKKSGSAGKPLFPLQIRIEADGRTAMPNEPGDILIKGLTVFSHYLRNKEATAAAFEGDWFRSGDIGYLDEDGFLFVLDRRKDLIISGGENVYPAEVESVLNGCEEIERAGVIGIPDQEWGRVPVAFVSLNEGAYLSEAELITTCKTQLAAYKVPKRIFVLDELPENASHKLLRRNLYAIYEKMTHEHY</sequence>
<keyword evidence="3 5" id="KW-0547">Nucleotide-binding</keyword>
<keyword evidence="9" id="KW-1185">Reference proteome</keyword>
<comment type="function">
    <text evidence="5">Converts 2-succinylbenzoate (OSB) to 2-succinylbenzoyl-CoA (OSB-CoA).</text>
</comment>
<dbReference type="GO" id="GO:0009234">
    <property type="term" value="P:menaquinone biosynthetic process"/>
    <property type="evidence" value="ECO:0007669"/>
    <property type="project" value="UniProtKB-UniRule"/>
</dbReference>
<dbReference type="RefSeq" id="WP_039746080.1">
    <property type="nucleotide sequence ID" value="NZ_AFVQ02000132.1"/>
</dbReference>
<dbReference type="UniPathway" id="UPA00079"/>
<dbReference type="AlphaFoldDB" id="A0A0U1QMR1"/>
<dbReference type="Proteomes" id="UP000035553">
    <property type="component" value="Unassembled WGS sequence"/>
</dbReference>
<dbReference type="EC" id="6.2.1.26" evidence="5"/>
<comment type="caution">
    <text evidence="8">The sequence shown here is derived from an EMBL/GenBank/DDBJ whole genome shotgun (WGS) entry which is preliminary data.</text>
</comment>
<dbReference type="InterPro" id="IPR042099">
    <property type="entry name" value="ANL_N_sf"/>
</dbReference>
<reference evidence="8 9" key="1">
    <citation type="journal article" date="2011" name="J. Bacteriol.">
        <title>Draft genome sequence of Sporolactobacillus inulinus strain CASD, an efficient D-lactic acid-producing bacterium with high-concentration lactate tolerance capability.</title>
        <authorList>
            <person name="Yu B."/>
            <person name="Su F."/>
            <person name="Wang L."/>
            <person name="Xu K."/>
            <person name="Zhao B."/>
            <person name="Xu P."/>
        </authorList>
    </citation>
    <scope>NUCLEOTIDE SEQUENCE [LARGE SCALE GENOMIC DNA]</scope>
    <source>
        <strain evidence="8 9">CASD</strain>
    </source>
</reference>
<dbReference type="InterPro" id="IPR000873">
    <property type="entry name" value="AMP-dep_synth/lig_dom"/>
</dbReference>
<evidence type="ECO:0000313" key="8">
    <source>
        <dbReference type="EMBL" id="KLI02083.1"/>
    </source>
</evidence>
<dbReference type="Gene3D" id="3.30.300.30">
    <property type="match status" value="1"/>
</dbReference>
<comment type="pathway">
    <text evidence="5">Quinol/quinone metabolism; menaquinone biosynthesis.</text>
</comment>
<accession>A0A0U1QMR1</accession>
<gene>
    <name evidence="5" type="primary">menE</name>
    <name evidence="8" type="ORF">SINU_09980</name>
</gene>
<dbReference type="Pfam" id="PF00501">
    <property type="entry name" value="AMP-binding"/>
    <property type="match status" value="1"/>
</dbReference>
<evidence type="ECO:0000256" key="5">
    <source>
        <dbReference type="HAMAP-Rule" id="MF_00731"/>
    </source>
</evidence>
<dbReference type="GO" id="GO:0005524">
    <property type="term" value="F:ATP binding"/>
    <property type="evidence" value="ECO:0007669"/>
    <property type="project" value="UniProtKB-KW"/>
</dbReference>
<dbReference type="UniPathway" id="UPA01057">
    <property type="reaction ID" value="UER00166"/>
</dbReference>
<dbReference type="PANTHER" id="PTHR43201">
    <property type="entry name" value="ACYL-COA SYNTHETASE"/>
    <property type="match status" value="1"/>
</dbReference>
<dbReference type="GO" id="GO:0008756">
    <property type="term" value="F:o-succinylbenzoate-CoA ligase activity"/>
    <property type="evidence" value="ECO:0007669"/>
    <property type="project" value="UniProtKB-UniRule"/>
</dbReference>
<evidence type="ECO:0000256" key="1">
    <source>
        <dbReference type="ARBA" id="ARBA00022428"/>
    </source>
</evidence>
<evidence type="ECO:0000259" key="7">
    <source>
        <dbReference type="Pfam" id="PF13193"/>
    </source>
</evidence>
<dbReference type="HAMAP" id="MF_00731">
    <property type="entry name" value="MenE"/>
    <property type="match status" value="1"/>
</dbReference>
<dbReference type="GO" id="GO:0006631">
    <property type="term" value="P:fatty acid metabolic process"/>
    <property type="evidence" value="ECO:0007669"/>
    <property type="project" value="TreeGrafter"/>
</dbReference>
<organism evidence="8 9">
    <name type="scientific">Sporolactobacillus inulinus CASD</name>
    <dbReference type="NCBI Taxonomy" id="1069536"/>
    <lineage>
        <taxon>Bacteria</taxon>
        <taxon>Bacillati</taxon>
        <taxon>Bacillota</taxon>
        <taxon>Bacilli</taxon>
        <taxon>Bacillales</taxon>
        <taxon>Sporolactobacillaceae</taxon>
        <taxon>Sporolactobacillus</taxon>
    </lineage>
</organism>
<protein>
    <recommendedName>
        <fullName evidence="5">2-succinylbenzoate--CoA ligase</fullName>
        <ecNumber evidence="5">6.2.1.26</ecNumber>
    </recommendedName>
    <alternativeName>
        <fullName evidence="5">o-succinylbenzoyl-CoA synthetase</fullName>
        <shortName evidence="5">OSB-CoA synthetase</shortName>
    </alternativeName>
</protein>
<dbReference type="Gene3D" id="3.40.50.12780">
    <property type="entry name" value="N-terminal domain of ligase-like"/>
    <property type="match status" value="1"/>
</dbReference>
<dbReference type="SUPFAM" id="SSF56801">
    <property type="entry name" value="Acetyl-CoA synthetase-like"/>
    <property type="match status" value="1"/>
</dbReference>
<dbReference type="InterPro" id="IPR010192">
    <property type="entry name" value="MenE"/>
</dbReference>
<name>A0A0U1QMR1_9BACL</name>